<dbReference type="CDD" id="cd06798">
    <property type="entry name" value="PDZ_MPP5-like"/>
    <property type="match status" value="1"/>
</dbReference>
<dbReference type="PROSITE" id="PS50106">
    <property type="entry name" value="PDZ"/>
    <property type="match status" value="2"/>
</dbReference>
<dbReference type="CDD" id="cd00136">
    <property type="entry name" value="PDZ_canonical"/>
    <property type="match status" value="1"/>
</dbReference>
<evidence type="ECO:0000313" key="11">
    <source>
        <dbReference type="Proteomes" id="UP001497382"/>
    </source>
</evidence>
<feature type="compositionally biased region" description="Polar residues" evidence="5">
    <location>
        <begin position="175"/>
        <end position="189"/>
    </location>
</feature>
<feature type="domain" description="L27" evidence="9">
    <location>
        <begin position="786"/>
        <end position="842"/>
    </location>
</feature>
<feature type="compositionally biased region" description="Low complexity" evidence="5">
    <location>
        <begin position="156"/>
        <end position="170"/>
    </location>
</feature>
<dbReference type="PROSITE" id="PS51022">
    <property type="entry name" value="L27"/>
    <property type="match status" value="1"/>
</dbReference>
<dbReference type="FunFam" id="3.40.50.300:FF:000469">
    <property type="entry name" value="MAGUK p55 subfamily member 5"/>
    <property type="match status" value="1"/>
</dbReference>
<evidence type="ECO:0000256" key="1">
    <source>
        <dbReference type="ARBA" id="ARBA00007014"/>
    </source>
</evidence>
<evidence type="ECO:0008006" key="12">
    <source>
        <dbReference type="Google" id="ProtNLM"/>
    </source>
</evidence>
<feature type="domain" description="PDZ" evidence="8">
    <location>
        <begin position="213"/>
        <end position="281"/>
    </location>
</feature>
<dbReference type="InterPro" id="IPR036892">
    <property type="entry name" value="L27_dom_sf"/>
</dbReference>
<dbReference type="Pfam" id="PF07653">
    <property type="entry name" value="SH3_2"/>
    <property type="match status" value="1"/>
</dbReference>
<evidence type="ECO:0000259" key="8">
    <source>
        <dbReference type="PROSITE" id="PS50106"/>
    </source>
</evidence>
<dbReference type="InterPro" id="IPR008144">
    <property type="entry name" value="Guanylate_kin-like_dom"/>
</dbReference>
<dbReference type="PROSITE" id="PS50002">
    <property type="entry name" value="SH3"/>
    <property type="match status" value="1"/>
</dbReference>
<keyword evidence="3" id="KW-0677">Repeat</keyword>
<feature type="compositionally biased region" description="Basic and acidic residues" evidence="5">
    <location>
        <begin position="572"/>
        <end position="584"/>
    </location>
</feature>
<evidence type="ECO:0000259" key="9">
    <source>
        <dbReference type="PROSITE" id="PS51022"/>
    </source>
</evidence>
<organism evidence="10 11">
    <name type="scientific">Larinioides sclopetarius</name>
    <dbReference type="NCBI Taxonomy" id="280406"/>
    <lineage>
        <taxon>Eukaryota</taxon>
        <taxon>Metazoa</taxon>
        <taxon>Ecdysozoa</taxon>
        <taxon>Arthropoda</taxon>
        <taxon>Chelicerata</taxon>
        <taxon>Arachnida</taxon>
        <taxon>Araneae</taxon>
        <taxon>Araneomorphae</taxon>
        <taxon>Entelegynae</taxon>
        <taxon>Araneoidea</taxon>
        <taxon>Araneidae</taxon>
        <taxon>Larinioides</taxon>
    </lineage>
</organism>
<dbReference type="InterPro" id="IPR004172">
    <property type="entry name" value="L27_dom"/>
</dbReference>
<dbReference type="InterPro" id="IPR050716">
    <property type="entry name" value="MAGUK"/>
</dbReference>
<dbReference type="SMART" id="SM00228">
    <property type="entry name" value="PDZ"/>
    <property type="match status" value="2"/>
</dbReference>
<comment type="caution">
    <text evidence="10">The sequence shown here is derived from an EMBL/GenBank/DDBJ whole genome shotgun (WGS) entry which is preliminary data.</text>
</comment>
<proteinExistence type="inferred from homology"/>
<dbReference type="InterPro" id="IPR035601">
    <property type="entry name" value="MPP5_SH3"/>
</dbReference>
<dbReference type="PANTHER" id="PTHR23122">
    <property type="entry name" value="MEMBRANE-ASSOCIATED GUANYLATE KINASE MAGUK"/>
    <property type="match status" value="1"/>
</dbReference>
<dbReference type="InterPro" id="IPR001478">
    <property type="entry name" value="PDZ"/>
</dbReference>
<dbReference type="InterPro" id="IPR036028">
    <property type="entry name" value="SH3-like_dom_sf"/>
</dbReference>
<dbReference type="SUPFAM" id="SSF101288">
    <property type="entry name" value="L27 domain"/>
    <property type="match status" value="1"/>
</dbReference>
<feature type="domain" description="PDZ" evidence="8">
    <location>
        <begin position="860"/>
        <end position="942"/>
    </location>
</feature>
<dbReference type="InterPro" id="IPR008145">
    <property type="entry name" value="GK/Ca_channel_bsu"/>
</dbReference>
<dbReference type="Gene3D" id="2.30.42.10">
    <property type="match status" value="2"/>
</dbReference>
<comment type="similarity">
    <text evidence="1">Belongs to the MAGUK family.</text>
</comment>
<reference evidence="10 11" key="1">
    <citation type="submission" date="2024-04" db="EMBL/GenBank/DDBJ databases">
        <authorList>
            <person name="Rising A."/>
            <person name="Reimegard J."/>
            <person name="Sonavane S."/>
            <person name="Akerstrom W."/>
            <person name="Nylinder S."/>
            <person name="Hedman E."/>
            <person name="Kallberg Y."/>
        </authorList>
    </citation>
    <scope>NUCLEOTIDE SEQUENCE [LARGE SCALE GENOMIC DNA]</scope>
</reference>
<dbReference type="Proteomes" id="UP001497382">
    <property type="component" value="Unassembled WGS sequence"/>
</dbReference>
<sequence length="1284" mass="143577">MPHTTTSKDVSPSLGALSTVSQKVDVWEDPRSLTTFSTFHHSNGKIISTFSETSFDSSPKENHSNESRQNGNVEEQKTNGINHWNNKNGNGNGSVNGQANSISKSSLAIPFIKPKTSPKFAKSVKPVTPPPKLNQKLRMECLNGNSSFDDTQKDQNNISNSGSSLSNGVGETDGRQSSPLANFLQSTIDGDNGIDPNQPKENGTYEQERRPDEVTIHLGPTDKRFGFSVVGGCDEGFVPRIENITPGSPADRADLEVGDEILEVNGRSLDNCTHTEVISHIHQCIRSRTICLRVKRKTSCKLALDLARNSNVQDAFVIAVEQQARERLEKLSALKKIKPVDMTKLSQELNECTNSTQELNGVIENNPIYVTTVPEIHNATLERVKKDHLDNYVNNTSTPHGGKNIHDQTMQGLNGHSQVGIVDHDAHDQELELTQEIVDKESYDDALSPSSPETPPRERLLVESQNGADCVTNRFSELCVSVETLLPNLPDKLKSSPNEIHQQRQLLPSIKQSVVSDQNLSKTNCSVLPKSHPYKPNAVDTELRTHREMAVDVPDSFVGVAKTSPRYPPQKVNDRGSFKREGHPEFFINSSGDSSSNENDPSSKMNSVTNKSASGFRSTLDNTAIPKVTVDSSDYDNKNLEDASEEQLERIRKYQEDIRRRKIAEEKQAKENEFLRNSLRGSKKLQALEANPPQLPKRGVENTAFELEEETRSQLEEIKKTPELAKTFGASELLQSLYRLSSSLQGNGHKDSDLMLVESLIQNADFQNILAIHNKVQEVCCFKCPPTPVSTEAQDITQEVINALQESSSPEAAELVDILSKFEMEGLIYAHDKVAERQAVPTITPDEELLDRASQYTEESVKIVRIDKTNEPLGATVRNEGEAVVIGRIVKGGAAEKSGLLHEGDEILEVNGVEMRGKSVNDVCDILATMNGTLTFLIIPTQQEAKKNSQMEAVMHVKAHFDYDPDDDLYIPCRELGISFQKGDILHVISQDDPNWWQAYREGEEDQALAGLVPSKNFQQQRESMKQTIIGEASSKETGKFLCAKKYHKKKKKKLYNANEVSDLEGDQILTYEEVALYYPRANRKRPTVLIGPPNIGRHELRQRLMEDTERFAAAVPHTSRTKRDSESDGVDYHFISRSQFESDITSGKFVEHGEYEKNYYGTSLDAIRAVVNSGKICVLNLHPQSLKILKSSDLKPYVVFVAPPSLEKLRQNRLKAGDNPKDEELKDIIEKAREMEDNYGHYFDMVIINSDIDKAFNELLKEINTLEREPQWVPKMWLGNYTN</sequence>
<keyword evidence="11" id="KW-1185">Reference proteome</keyword>
<evidence type="ECO:0000259" key="6">
    <source>
        <dbReference type="PROSITE" id="PS50002"/>
    </source>
</evidence>
<feature type="domain" description="SH3" evidence="6">
    <location>
        <begin position="952"/>
        <end position="1023"/>
    </location>
</feature>
<dbReference type="PROSITE" id="PS00856">
    <property type="entry name" value="GUANYLATE_KINASE_1"/>
    <property type="match status" value="1"/>
</dbReference>
<feature type="region of interest" description="Disordered" evidence="5">
    <location>
        <begin position="560"/>
        <end position="618"/>
    </location>
</feature>
<gene>
    <name evidence="10" type="ORF">LARSCL_LOCUS11010</name>
</gene>
<dbReference type="SUPFAM" id="SSF50044">
    <property type="entry name" value="SH3-domain"/>
    <property type="match status" value="1"/>
</dbReference>
<protein>
    <recommendedName>
        <fullName evidence="12">MAGUK p55 subfamily member 5</fullName>
    </recommendedName>
</protein>
<feature type="region of interest" description="Disordered" evidence="5">
    <location>
        <begin position="143"/>
        <end position="210"/>
    </location>
</feature>
<dbReference type="Gene3D" id="3.40.50.300">
    <property type="entry name" value="P-loop containing nucleotide triphosphate hydrolases"/>
    <property type="match status" value="1"/>
</dbReference>
<dbReference type="Gene3D" id="2.30.30.40">
    <property type="entry name" value="SH3 Domains"/>
    <property type="match status" value="1"/>
</dbReference>
<dbReference type="InterPro" id="IPR027417">
    <property type="entry name" value="P-loop_NTPase"/>
</dbReference>
<dbReference type="SMART" id="SM00326">
    <property type="entry name" value="SH3"/>
    <property type="match status" value="1"/>
</dbReference>
<evidence type="ECO:0000256" key="5">
    <source>
        <dbReference type="SAM" id="MobiDB-lite"/>
    </source>
</evidence>
<evidence type="ECO:0000256" key="4">
    <source>
        <dbReference type="PROSITE-ProRule" id="PRU00192"/>
    </source>
</evidence>
<accession>A0AAV2A938</accession>
<feature type="region of interest" description="Disordered" evidence="5">
    <location>
        <begin position="439"/>
        <end position="459"/>
    </location>
</feature>
<dbReference type="Pfam" id="PF00625">
    <property type="entry name" value="Guanylate_kin"/>
    <property type="match status" value="1"/>
</dbReference>
<dbReference type="CDD" id="cd00071">
    <property type="entry name" value="GMPK"/>
    <property type="match status" value="1"/>
</dbReference>
<dbReference type="FunFam" id="2.30.42.10:FF:000088">
    <property type="entry name" value="MAGUK p55 subfamily member 5"/>
    <property type="match status" value="1"/>
</dbReference>
<dbReference type="SMART" id="SM00072">
    <property type="entry name" value="GuKc"/>
    <property type="match status" value="1"/>
</dbReference>
<feature type="compositionally biased region" description="Low complexity" evidence="5">
    <location>
        <begin position="589"/>
        <end position="603"/>
    </location>
</feature>
<evidence type="ECO:0000313" key="10">
    <source>
        <dbReference type="EMBL" id="CAL1280501.1"/>
    </source>
</evidence>
<dbReference type="Gene3D" id="1.10.287.650">
    <property type="entry name" value="L27 domain"/>
    <property type="match status" value="2"/>
</dbReference>
<dbReference type="CDD" id="cd12036">
    <property type="entry name" value="SH3_MPP5"/>
    <property type="match status" value="1"/>
</dbReference>
<dbReference type="InterPro" id="IPR020590">
    <property type="entry name" value="Guanylate_kinase_CS"/>
</dbReference>
<name>A0AAV2A938_9ARAC</name>
<dbReference type="PROSITE" id="PS50052">
    <property type="entry name" value="GUANYLATE_KINASE_2"/>
    <property type="match status" value="1"/>
</dbReference>
<feature type="compositionally biased region" description="Low complexity" evidence="5">
    <location>
        <begin position="79"/>
        <end position="100"/>
    </location>
</feature>
<dbReference type="InterPro" id="IPR036034">
    <property type="entry name" value="PDZ_sf"/>
</dbReference>
<feature type="domain" description="Guanylate kinase-like" evidence="7">
    <location>
        <begin position="1085"/>
        <end position="1265"/>
    </location>
</feature>
<dbReference type="Pfam" id="PF00595">
    <property type="entry name" value="PDZ"/>
    <property type="match status" value="2"/>
</dbReference>
<dbReference type="SUPFAM" id="SSF50156">
    <property type="entry name" value="PDZ domain-like"/>
    <property type="match status" value="2"/>
</dbReference>
<dbReference type="InterPro" id="IPR001452">
    <property type="entry name" value="SH3_domain"/>
</dbReference>
<evidence type="ECO:0000259" key="7">
    <source>
        <dbReference type="PROSITE" id="PS50052"/>
    </source>
</evidence>
<dbReference type="EMBL" id="CAXIEN010000133">
    <property type="protein sequence ID" value="CAL1280501.1"/>
    <property type="molecule type" value="Genomic_DNA"/>
</dbReference>
<evidence type="ECO:0000256" key="2">
    <source>
        <dbReference type="ARBA" id="ARBA00022443"/>
    </source>
</evidence>
<dbReference type="SMART" id="SM00569">
    <property type="entry name" value="L27"/>
    <property type="match status" value="2"/>
</dbReference>
<feature type="compositionally biased region" description="Polar residues" evidence="5">
    <location>
        <begin position="604"/>
        <end position="618"/>
    </location>
</feature>
<feature type="region of interest" description="Disordered" evidence="5">
    <location>
        <begin position="52"/>
        <end position="100"/>
    </location>
</feature>
<dbReference type="GO" id="GO:0030054">
    <property type="term" value="C:cell junction"/>
    <property type="evidence" value="ECO:0007669"/>
    <property type="project" value="UniProtKB-ARBA"/>
</dbReference>
<dbReference type="SUPFAM" id="SSF52540">
    <property type="entry name" value="P-loop containing nucleoside triphosphate hydrolases"/>
    <property type="match status" value="1"/>
</dbReference>
<keyword evidence="2 4" id="KW-0728">SH3 domain</keyword>
<evidence type="ECO:0000256" key="3">
    <source>
        <dbReference type="ARBA" id="ARBA00022737"/>
    </source>
</evidence>